<evidence type="ECO:0000256" key="6">
    <source>
        <dbReference type="SAM" id="MobiDB-lite"/>
    </source>
</evidence>
<feature type="transmembrane region" description="Helical" evidence="7">
    <location>
        <begin position="215"/>
        <end position="233"/>
    </location>
</feature>
<feature type="transmembrane region" description="Helical" evidence="7">
    <location>
        <begin position="355"/>
        <end position="377"/>
    </location>
</feature>
<dbReference type="Proteomes" id="UP000069620">
    <property type="component" value="Unassembled WGS sequence"/>
</dbReference>
<dbReference type="PANTHER" id="PTHR42770:SF16">
    <property type="entry name" value="AMINO ACID PERMEASE"/>
    <property type="match status" value="1"/>
</dbReference>
<dbReference type="PIRSF" id="PIRSF006060">
    <property type="entry name" value="AA_transporter"/>
    <property type="match status" value="1"/>
</dbReference>
<evidence type="ECO:0000256" key="1">
    <source>
        <dbReference type="ARBA" id="ARBA00004141"/>
    </source>
</evidence>
<feature type="transmembrane region" description="Helical" evidence="7">
    <location>
        <begin position="21"/>
        <end position="41"/>
    </location>
</feature>
<dbReference type="EMBL" id="BCSX01000001">
    <property type="protein sequence ID" value="GAS85919.1"/>
    <property type="molecule type" value="Genomic_DNA"/>
</dbReference>
<name>A0A100VU76_9MYCO</name>
<evidence type="ECO:0000256" key="3">
    <source>
        <dbReference type="ARBA" id="ARBA00022692"/>
    </source>
</evidence>
<keyword evidence="4 7" id="KW-1133">Transmembrane helix</keyword>
<evidence type="ECO:0000259" key="8">
    <source>
        <dbReference type="Pfam" id="PF00324"/>
    </source>
</evidence>
<gene>
    <name evidence="9" type="ORF">RMCB_0015</name>
</gene>
<dbReference type="Gene3D" id="1.20.1740.10">
    <property type="entry name" value="Amino acid/polyamine transporter I"/>
    <property type="match status" value="1"/>
</dbReference>
<feature type="transmembrane region" description="Helical" evidence="7">
    <location>
        <begin position="180"/>
        <end position="203"/>
    </location>
</feature>
<organism evidence="9 10">
    <name type="scientific">Mycolicibacterium brisbanense</name>
    <dbReference type="NCBI Taxonomy" id="146020"/>
    <lineage>
        <taxon>Bacteria</taxon>
        <taxon>Bacillati</taxon>
        <taxon>Actinomycetota</taxon>
        <taxon>Actinomycetes</taxon>
        <taxon>Mycobacteriales</taxon>
        <taxon>Mycobacteriaceae</taxon>
        <taxon>Mycolicibacterium</taxon>
    </lineage>
</organism>
<feature type="domain" description="Amino acid permease/ SLC12A" evidence="8">
    <location>
        <begin position="18"/>
        <end position="433"/>
    </location>
</feature>
<dbReference type="STRING" id="146020.RMCB_0015"/>
<feature type="transmembrane region" description="Helical" evidence="7">
    <location>
        <begin position="280"/>
        <end position="301"/>
    </location>
</feature>
<protein>
    <submittedName>
        <fullName evidence="9">Amino acid permease-associated region</fullName>
    </submittedName>
</protein>
<comment type="subcellular location">
    <subcellularLocation>
        <location evidence="1">Membrane</location>
        <topology evidence="1">Multi-pass membrane protein</topology>
    </subcellularLocation>
</comment>
<dbReference type="GO" id="GO:0016020">
    <property type="term" value="C:membrane"/>
    <property type="evidence" value="ECO:0007669"/>
    <property type="project" value="UniProtKB-SubCell"/>
</dbReference>
<feature type="transmembrane region" description="Helical" evidence="7">
    <location>
        <begin position="138"/>
        <end position="160"/>
    </location>
</feature>
<dbReference type="AlphaFoldDB" id="A0A100VU76"/>
<comment type="caution">
    <text evidence="9">The sequence shown here is derived from an EMBL/GenBank/DDBJ whole genome shotgun (WGS) entry which is preliminary data.</text>
</comment>
<reference evidence="10" key="1">
    <citation type="journal article" date="2016" name="Genome Announc.">
        <title>Draft Genome Sequences of Five Rapidly Growing Mycobacterium Species, M. thermoresistibile, M. fortuitum subsp. acetamidolyticum, M. canariasense, M. brisbanense, and M. novocastrense.</title>
        <authorList>
            <person name="Katahira K."/>
            <person name="Ogura Y."/>
            <person name="Gotoh Y."/>
            <person name="Hayashi T."/>
        </authorList>
    </citation>
    <scope>NUCLEOTIDE SEQUENCE [LARGE SCALE GENOMIC DNA]</scope>
    <source>
        <strain evidence="10">JCM15654</strain>
    </source>
</reference>
<feature type="transmembrane region" description="Helical" evidence="7">
    <location>
        <begin position="389"/>
        <end position="408"/>
    </location>
</feature>
<feature type="transmembrane region" description="Helical" evidence="7">
    <location>
        <begin position="420"/>
        <end position="441"/>
    </location>
</feature>
<evidence type="ECO:0000256" key="4">
    <source>
        <dbReference type="ARBA" id="ARBA00022989"/>
    </source>
</evidence>
<evidence type="ECO:0000313" key="9">
    <source>
        <dbReference type="EMBL" id="GAS85919.1"/>
    </source>
</evidence>
<evidence type="ECO:0000256" key="2">
    <source>
        <dbReference type="ARBA" id="ARBA00009523"/>
    </source>
</evidence>
<evidence type="ECO:0000256" key="5">
    <source>
        <dbReference type="ARBA" id="ARBA00023136"/>
    </source>
</evidence>
<keyword evidence="10" id="KW-1185">Reference proteome</keyword>
<dbReference type="InterPro" id="IPR004841">
    <property type="entry name" value="AA-permease/SLC12A_dom"/>
</dbReference>
<feature type="transmembrane region" description="Helical" evidence="7">
    <location>
        <begin position="108"/>
        <end position="126"/>
    </location>
</feature>
<evidence type="ECO:0000256" key="7">
    <source>
        <dbReference type="SAM" id="Phobius"/>
    </source>
</evidence>
<dbReference type="PANTHER" id="PTHR42770">
    <property type="entry name" value="AMINO ACID TRANSPORTER-RELATED"/>
    <property type="match status" value="1"/>
</dbReference>
<comment type="similarity">
    <text evidence="2">Belongs to the amino acid-polyamine-organocation (APC) superfamily.</text>
</comment>
<dbReference type="GO" id="GO:0055085">
    <property type="term" value="P:transmembrane transport"/>
    <property type="evidence" value="ECO:0007669"/>
    <property type="project" value="InterPro"/>
</dbReference>
<dbReference type="Pfam" id="PF00324">
    <property type="entry name" value="AA_permease"/>
    <property type="match status" value="1"/>
</dbReference>
<feature type="region of interest" description="Disordered" evidence="6">
    <location>
        <begin position="479"/>
        <end position="500"/>
    </location>
</feature>
<keyword evidence="3 7" id="KW-0812">Transmembrane</keyword>
<proteinExistence type="inferred from homology"/>
<accession>A0A100VU76</accession>
<evidence type="ECO:0000313" key="10">
    <source>
        <dbReference type="Proteomes" id="UP000069620"/>
    </source>
</evidence>
<reference evidence="10" key="2">
    <citation type="submission" date="2016-02" db="EMBL/GenBank/DDBJ databases">
        <title>Draft genome sequence of five rapidly growing Mycobacterium species.</title>
        <authorList>
            <person name="Katahira K."/>
            <person name="Gotou Y."/>
            <person name="Iida K."/>
            <person name="Ogura Y."/>
            <person name="Hayashi T."/>
        </authorList>
    </citation>
    <scope>NUCLEOTIDE SEQUENCE [LARGE SCALE GENOMIC DNA]</scope>
    <source>
        <strain evidence="10">JCM15654</strain>
    </source>
</reference>
<dbReference type="InterPro" id="IPR050367">
    <property type="entry name" value="APC_superfamily"/>
</dbReference>
<sequence length="500" mass="51400">MGASLAININPQGAGATVGRAVPLTFVLATIGVLLVAYGFARICSRLSHAGSVFGLTGITIGPRAGVVAGWALLGAYLSFMLTTSMTAGIFGAEFLRGLGLYKTTPDIVPWIIALVSVGIATLLAISPVKKSMATLLWVEICTTAVIAIIAVVVVVRVVGGNAPGGQRFTLDMFTVPPGTSTSTLFLGIVFGFLSFAGFEAAASLGEETTNPKRAIPIAIFGVALFGGLFYIIGTSVQMLGFGTDAAGVDAFSKSASLFGTLGEQYIGAVVGDLVTLGTAVSAMGCALATAVAASRLLFALNRGVFDGRGFTKVSPKTGTPISATLFVCGLAAAIIVLVRVAVTDTAFDLFAWSGTVGTLVLLVAYGLFSVGAWYYLCFRAPRQGHKAAAFDYVVPLLAIAVIGYTMFRNVIPWPDTASGRANIVIAMVWVVAIVVVIVAAPKATRRIAQSLNSDEGLASEAGYLAVAIEEVDEGLREHNVPTAAPGTAQRGGSARAAKS</sequence>
<keyword evidence="5 7" id="KW-0472">Membrane</keyword>
<feature type="transmembrane region" description="Helical" evidence="7">
    <location>
        <begin position="322"/>
        <end position="343"/>
    </location>
</feature>